<dbReference type="InterPro" id="IPR004254">
    <property type="entry name" value="AdipoR/HlyIII-related"/>
</dbReference>
<keyword evidence="6" id="KW-0479">Metal-binding</keyword>
<feature type="binding site" evidence="6">
    <location>
        <position position="358"/>
    </location>
    <ligand>
        <name>Zn(2+)</name>
        <dbReference type="ChEBI" id="CHEBI:29105"/>
    </ligand>
</feature>
<dbReference type="EMBL" id="CAJNOK010007688">
    <property type="protein sequence ID" value="CAF1041702.1"/>
    <property type="molecule type" value="Genomic_DNA"/>
</dbReference>
<feature type="transmembrane region" description="Helical" evidence="8">
    <location>
        <begin position="285"/>
        <end position="304"/>
    </location>
</feature>
<sequence>MPSVNATTDNTKLTSTIADSKLKVAGDKDTLFTDTLPTSDSDSYQYENERNLRKRRKLSDSTLKDENNTSSSVDSKTDNNLRAKADDLVDNVLEVPTKCAEQVEQFAKYIWHVLDHHNLPQWMRDNEYLLSSHRPPMPSVKQCFKSIFRLHTETVNIWTHLIGTVVFIVLATYYLTVPSVGTKWEEKLIFGAFFTGAIVCLLCSTLFHTFYCYSPNVSKFFSKLDYCGISMLVMGSFVPWLYYAFYCEFGTKVAYLVLIGLLGIGCIVVSMWDKFSQPDYRTYRALMFIGFGLTGFLPTIHYALLFGIKHAFTTGALQWLVLMAILYITGASLYAARIPERLFPGRFDIWFQSHQFFHVFVVAAATVHYYGINILARHRASIGDCRYIDSRADFNIESMIS</sequence>
<evidence type="ECO:0000313" key="10">
    <source>
        <dbReference type="EMBL" id="CAF1041702.1"/>
    </source>
</evidence>
<evidence type="ECO:0000256" key="4">
    <source>
        <dbReference type="ARBA" id="ARBA00022989"/>
    </source>
</evidence>
<comment type="caution">
    <text evidence="9">The sequence shown here is derived from an EMBL/GenBank/DDBJ whole genome shotgun (WGS) entry which is preliminary data.</text>
</comment>
<dbReference type="EMBL" id="CAJNOQ010000577">
    <property type="protein sequence ID" value="CAF0816716.1"/>
    <property type="molecule type" value="Genomic_DNA"/>
</dbReference>
<dbReference type="EMBL" id="CAJOBC010000577">
    <property type="protein sequence ID" value="CAF3602862.1"/>
    <property type="molecule type" value="Genomic_DNA"/>
</dbReference>
<evidence type="ECO:0000256" key="3">
    <source>
        <dbReference type="ARBA" id="ARBA00022692"/>
    </source>
</evidence>
<dbReference type="EMBL" id="CAJOBA010007698">
    <property type="protein sequence ID" value="CAF3809753.1"/>
    <property type="molecule type" value="Genomic_DNA"/>
</dbReference>
<dbReference type="Proteomes" id="UP000677228">
    <property type="component" value="Unassembled WGS sequence"/>
</dbReference>
<evidence type="ECO:0000313" key="13">
    <source>
        <dbReference type="Proteomes" id="UP000663829"/>
    </source>
</evidence>
<dbReference type="AlphaFoldDB" id="A0A813TV26"/>
<evidence type="ECO:0000256" key="5">
    <source>
        <dbReference type="ARBA" id="ARBA00023136"/>
    </source>
</evidence>
<feature type="binding site" evidence="6">
    <location>
        <position position="354"/>
    </location>
    <ligand>
        <name>Zn(2+)</name>
        <dbReference type="ChEBI" id="CHEBI:29105"/>
    </ligand>
</feature>
<name>A0A813TV26_9BILA</name>
<dbReference type="GO" id="GO:0033211">
    <property type="term" value="P:adiponectin-activated signaling pathway"/>
    <property type="evidence" value="ECO:0007669"/>
    <property type="project" value="TreeGrafter"/>
</dbReference>
<keyword evidence="6" id="KW-0862">Zinc</keyword>
<evidence type="ECO:0000256" key="1">
    <source>
        <dbReference type="ARBA" id="ARBA00004141"/>
    </source>
</evidence>
<evidence type="ECO:0000313" key="11">
    <source>
        <dbReference type="EMBL" id="CAF3602862.1"/>
    </source>
</evidence>
<feature type="compositionally biased region" description="Basic and acidic residues" evidence="7">
    <location>
        <begin position="58"/>
        <end position="67"/>
    </location>
</feature>
<feature type="region of interest" description="Disordered" evidence="7">
    <location>
        <begin position="34"/>
        <end position="79"/>
    </location>
</feature>
<dbReference type="PANTHER" id="PTHR20855:SF52">
    <property type="entry name" value="ADIPONECTIN RECEPTOR PROTEIN"/>
    <property type="match status" value="1"/>
</dbReference>
<feature type="transmembrane region" description="Helical" evidence="8">
    <location>
        <begin position="316"/>
        <end position="336"/>
    </location>
</feature>
<evidence type="ECO:0000313" key="12">
    <source>
        <dbReference type="EMBL" id="CAF3809753.1"/>
    </source>
</evidence>
<comment type="subcellular location">
    <subcellularLocation>
        <location evidence="1">Membrane</location>
        <topology evidence="1">Multi-pass membrane protein</topology>
    </subcellularLocation>
</comment>
<evidence type="ECO:0008006" key="14">
    <source>
        <dbReference type="Google" id="ProtNLM"/>
    </source>
</evidence>
<evidence type="ECO:0000256" key="6">
    <source>
        <dbReference type="PIRSR" id="PIRSR604254-1"/>
    </source>
</evidence>
<dbReference type="GO" id="GO:0005886">
    <property type="term" value="C:plasma membrane"/>
    <property type="evidence" value="ECO:0007669"/>
    <property type="project" value="TreeGrafter"/>
</dbReference>
<keyword evidence="3 8" id="KW-0812">Transmembrane</keyword>
<evidence type="ECO:0000256" key="2">
    <source>
        <dbReference type="ARBA" id="ARBA00007018"/>
    </source>
</evidence>
<feature type="transmembrane region" description="Helical" evidence="8">
    <location>
        <begin position="155"/>
        <end position="176"/>
    </location>
</feature>
<dbReference type="Proteomes" id="UP000681722">
    <property type="component" value="Unassembled WGS sequence"/>
</dbReference>
<keyword evidence="4 8" id="KW-1133">Transmembrane helix</keyword>
<feature type="transmembrane region" description="Helical" evidence="8">
    <location>
        <begin position="356"/>
        <end position="376"/>
    </location>
</feature>
<feature type="transmembrane region" description="Helical" evidence="8">
    <location>
        <begin position="254"/>
        <end position="273"/>
    </location>
</feature>
<dbReference type="GO" id="GO:0038023">
    <property type="term" value="F:signaling receptor activity"/>
    <property type="evidence" value="ECO:0007669"/>
    <property type="project" value="TreeGrafter"/>
</dbReference>
<feature type="transmembrane region" description="Helical" evidence="8">
    <location>
        <begin position="188"/>
        <end position="212"/>
    </location>
</feature>
<dbReference type="Pfam" id="PF03006">
    <property type="entry name" value="HlyIII"/>
    <property type="match status" value="1"/>
</dbReference>
<comment type="similarity">
    <text evidence="2">Belongs to the ADIPOR family.</text>
</comment>
<proteinExistence type="inferred from homology"/>
<evidence type="ECO:0000256" key="8">
    <source>
        <dbReference type="SAM" id="Phobius"/>
    </source>
</evidence>
<keyword evidence="5 8" id="KW-0472">Membrane</keyword>
<feature type="transmembrane region" description="Helical" evidence="8">
    <location>
        <begin position="224"/>
        <end position="242"/>
    </location>
</feature>
<dbReference type="GO" id="GO:0046872">
    <property type="term" value="F:metal ion binding"/>
    <property type="evidence" value="ECO:0007669"/>
    <property type="project" value="UniProtKB-KW"/>
</dbReference>
<accession>A0A813TV26</accession>
<evidence type="ECO:0000313" key="9">
    <source>
        <dbReference type="EMBL" id="CAF0816716.1"/>
    </source>
</evidence>
<feature type="compositionally biased region" description="Polar residues" evidence="7">
    <location>
        <begin position="34"/>
        <end position="46"/>
    </location>
</feature>
<dbReference type="PANTHER" id="PTHR20855">
    <property type="entry name" value="ADIPOR/PROGESTIN RECEPTOR-RELATED"/>
    <property type="match status" value="1"/>
</dbReference>
<keyword evidence="13" id="KW-1185">Reference proteome</keyword>
<protein>
    <recommendedName>
        <fullName evidence="14">Adiponectin receptor</fullName>
    </recommendedName>
</protein>
<evidence type="ECO:0000256" key="7">
    <source>
        <dbReference type="SAM" id="MobiDB-lite"/>
    </source>
</evidence>
<feature type="binding site" evidence="6">
    <location>
        <position position="208"/>
    </location>
    <ligand>
        <name>Zn(2+)</name>
        <dbReference type="ChEBI" id="CHEBI:29105"/>
    </ligand>
</feature>
<dbReference type="OrthoDB" id="5585746at2759"/>
<gene>
    <name evidence="9" type="ORF">GPM918_LOCUS4326</name>
    <name evidence="10" type="ORF">OVA965_LOCUS16518</name>
    <name evidence="11" type="ORF">SRO942_LOCUS4327</name>
    <name evidence="12" type="ORF">TMI583_LOCUS16525</name>
</gene>
<dbReference type="Proteomes" id="UP000663829">
    <property type="component" value="Unassembled WGS sequence"/>
</dbReference>
<organism evidence="9 13">
    <name type="scientific">Didymodactylos carnosus</name>
    <dbReference type="NCBI Taxonomy" id="1234261"/>
    <lineage>
        <taxon>Eukaryota</taxon>
        <taxon>Metazoa</taxon>
        <taxon>Spiralia</taxon>
        <taxon>Gnathifera</taxon>
        <taxon>Rotifera</taxon>
        <taxon>Eurotatoria</taxon>
        <taxon>Bdelloidea</taxon>
        <taxon>Philodinida</taxon>
        <taxon>Philodinidae</taxon>
        <taxon>Didymodactylos</taxon>
    </lineage>
</organism>
<reference evidence="9" key="1">
    <citation type="submission" date="2021-02" db="EMBL/GenBank/DDBJ databases">
        <authorList>
            <person name="Nowell W R."/>
        </authorList>
    </citation>
    <scope>NUCLEOTIDE SEQUENCE</scope>
</reference>
<dbReference type="Proteomes" id="UP000682733">
    <property type="component" value="Unassembled WGS sequence"/>
</dbReference>